<dbReference type="AlphaFoldDB" id="A0A382SLJ5"/>
<accession>A0A382SLJ5</accession>
<dbReference type="Pfam" id="PF03992">
    <property type="entry name" value="ABM"/>
    <property type="match status" value="1"/>
</dbReference>
<dbReference type="InterPro" id="IPR007138">
    <property type="entry name" value="ABM_dom"/>
</dbReference>
<organism evidence="2">
    <name type="scientific">marine metagenome</name>
    <dbReference type="NCBI Taxonomy" id="408172"/>
    <lineage>
        <taxon>unclassified sequences</taxon>
        <taxon>metagenomes</taxon>
        <taxon>ecological metagenomes</taxon>
    </lineage>
</organism>
<dbReference type="EMBL" id="UINC01129409">
    <property type="protein sequence ID" value="SVD09781.1"/>
    <property type="molecule type" value="Genomic_DNA"/>
</dbReference>
<name>A0A382SLJ5_9ZZZZ</name>
<gene>
    <name evidence="2" type="ORF">METZ01_LOCUS362635</name>
</gene>
<feature type="domain" description="ABM" evidence="1">
    <location>
        <begin position="4"/>
        <end position="65"/>
    </location>
</feature>
<sequence length="102" mass="11540">MSKFMNVVRSKVKEDKKDEYMKKLKEFFDNMKGTEGLISMKQIQTAPNNMCIIGEWKDEQSIAKARDKMIAGLDTVRPMLEEISPELGVTDPVAGSVILESK</sequence>
<evidence type="ECO:0000313" key="2">
    <source>
        <dbReference type="EMBL" id="SVD09781.1"/>
    </source>
</evidence>
<dbReference type="Gene3D" id="3.30.70.100">
    <property type="match status" value="1"/>
</dbReference>
<proteinExistence type="predicted"/>
<protein>
    <recommendedName>
        <fullName evidence="1">ABM domain-containing protein</fullName>
    </recommendedName>
</protein>
<evidence type="ECO:0000259" key="1">
    <source>
        <dbReference type="Pfam" id="PF03992"/>
    </source>
</evidence>
<dbReference type="InterPro" id="IPR011008">
    <property type="entry name" value="Dimeric_a/b-barrel"/>
</dbReference>
<dbReference type="SUPFAM" id="SSF54909">
    <property type="entry name" value="Dimeric alpha+beta barrel"/>
    <property type="match status" value="1"/>
</dbReference>
<reference evidence="2" key="1">
    <citation type="submission" date="2018-05" db="EMBL/GenBank/DDBJ databases">
        <authorList>
            <person name="Lanie J.A."/>
            <person name="Ng W.-L."/>
            <person name="Kazmierczak K.M."/>
            <person name="Andrzejewski T.M."/>
            <person name="Davidsen T.M."/>
            <person name="Wayne K.J."/>
            <person name="Tettelin H."/>
            <person name="Glass J.I."/>
            <person name="Rusch D."/>
            <person name="Podicherti R."/>
            <person name="Tsui H.-C.T."/>
            <person name="Winkler M.E."/>
        </authorList>
    </citation>
    <scope>NUCLEOTIDE SEQUENCE</scope>
</reference>